<dbReference type="Proteomes" id="UP000242188">
    <property type="component" value="Unassembled WGS sequence"/>
</dbReference>
<dbReference type="GO" id="GO:0046872">
    <property type="term" value="F:metal ion binding"/>
    <property type="evidence" value="ECO:0007669"/>
    <property type="project" value="UniProtKB-KW"/>
</dbReference>
<comment type="caution">
    <text evidence="22">The sequence shown here is derived from an EMBL/GenBank/DDBJ whole genome shotgun (WGS) entry which is preliminary data.</text>
</comment>
<accession>A0A210R079</accession>
<keyword evidence="13" id="KW-0333">Golgi apparatus</keyword>
<evidence type="ECO:0000256" key="18">
    <source>
        <dbReference type="ARBA" id="ARBA00049045"/>
    </source>
</evidence>
<evidence type="ECO:0000256" key="10">
    <source>
        <dbReference type="ARBA" id="ARBA00022723"/>
    </source>
</evidence>
<dbReference type="GO" id="GO:0016266">
    <property type="term" value="P:protein O-linked glycosylation via N-acetyl-galactosamine"/>
    <property type="evidence" value="ECO:0007669"/>
    <property type="project" value="TreeGrafter"/>
</dbReference>
<dbReference type="PROSITE" id="PS52031">
    <property type="entry name" value="GG_LECTIN"/>
    <property type="match status" value="1"/>
</dbReference>
<keyword evidence="16" id="KW-0464">Manganese</keyword>
<dbReference type="FunFam" id="3.90.550.10:FF:000252">
    <property type="entry name" value="Protein O-linked-mannose beta-1,2-N-acetylglucosaminyltransferase 1"/>
    <property type="match status" value="1"/>
</dbReference>
<evidence type="ECO:0000256" key="12">
    <source>
        <dbReference type="ARBA" id="ARBA00022989"/>
    </source>
</evidence>
<protein>
    <recommendedName>
        <fullName evidence="5">Protein O-linked-mannose beta-1,2-N-acetylglucosaminyltransferase 1</fullName>
    </recommendedName>
</protein>
<feature type="region of interest" description="Disordered" evidence="19">
    <location>
        <begin position="72"/>
        <end position="92"/>
    </location>
</feature>
<dbReference type="Gene3D" id="3.90.550.10">
    <property type="entry name" value="Spore Coat Polysaccharide Biosynthesis Protein SpsA, Chain A"/>
    <property type="match status" value="1"/>
</dbReference>
<dbReference type="PANTHER" id="PTHR46396:SF1">
    <property type="entry name" value="PROTEIN O-LINKED-MANNOSE BETA-1,2-N-ACETYLGLUCOSAMINYLTRANSFERASE 1"/>
    <property type="match status" value="1"/>
</dbReference>
<dbReference type="InterPro" id="IPR029044">
    <property type="entry name" value="Nucleotide-diphossugar_trans"/>
</dbReference>
<dbReference type="PANTHER" id="PTHR46396">
    <property type="entry name" value="PROTEIN O-LINKED-MANNOSE BETA-1,2-N-ACETYLGLUCOSAMINYLTRANSFERASE 1"/>
    <property type="match status" value="1"/>
</dbReference>
<feature type="compositionally biased region" description="Basic and acidic residues" evidence="19">
    <location>
        <begin position="83"/>
        <end position="92"/>
    </location>
</feature>
<evidence type="ECO:0000256" key="11">
    <source>
        <dbReference type="ARBA" id="ARBA00022968"/>
    </source>
</evidence>
<evidence type="ECO:0000256" key="6">
    <source>
        <dbReference type="ARBA" id="ARBA00022553"/>
    </source>
</evidence>
<evidence type="ECO:0000256" key="8">
    <source>
        <dbReference type="ARBA" id="ARBA00022679"/>
    </source>
</evidence>
<evidence type="ECO:0000313" key="22">
    <source>
        <dbReference type="EMBL" id="OWF54397.1"/>
    </source>
</evidence>
<evidence type="ECO:0000256" key="7">
    <source>
        <dbReference type="ARBA" id="ARBA00022676"/>
    </source>
</evidence>
<evidence type="ECO:0000256" key="4">
    <source>
        <dbReference type="ARBA" id="ARBA00006492"/>
    </source>
</evidence>
<keyword evidence="7 22" id="KW-0328">Glycosyltransferase</keyword>
<keyword evidence="10" id="KW-0479">Metal-binding</keyword>
<evidence type="ECO:0000256" key="1">
    <source>
        <dbReference type="ARBA" id="ARBA00001936"/>
    </source>
</evidence>
<evidence type="ECO:0000256" key="19">
    <source>
        <dbReference type="SAM" id="MobiDB-lite"/>
    </source>
</evidence>
<comment type="subunit">
    <text evidence="17">Interacts with DAG1 (via O-linked mannose moiety). Interacts (via transmembrane domain) with FKTN; the interaction is direct and is required for normal location in Golgi membranes.</text>
</comment>
<evidence type="ECO:0000256" key="14">
    <source>
        <dbReference type="ARBA" id="ARBA00023136"/>
    </source>
</evidence>
<comment type="catalytic activity">
    <reaction evidence="18">
        <text>3-O-(alpha-D-mannosyl)-L-threonyl-[protein] + UDP-N-acetyl-alpha-D-glucosamine = 3-O-(N-acetyl-beta-D-glucosaminyl-(1-&gt;2)-alpha-D-mannosyl)-L-threonyl-[protein] + UDP + H(+)</text>
        <dbReference type="Rhea" id="RHEA:54128"/>
        <dbReference type="Rhea" id="RHEA-COMP:13547"/>
        <dbReference type="Rhea" id="RHEA-COMP:13802"/>
        <dbReference type="ChEBI" id="CHEBI:15378"/>
        <dbReference type="ChEBI" id="CHEBI:57705"/>
        <dbReference type="ChEBI" id="CHEBI:58223"/>
        <dbReference type="ChEBI" id="CHEBI:137323"/>
        <dbReference type="ChEBI" id="CHEBI:138067"/>
    </reaction>
</comment>
<dbReference type="STRING" id="6573.A0A210R079"/>
<dbReference type="AlphaFoldDB" id="A0A210R079"/>
<dbReference type="GO" id="GO:0047223">
    <property type="term" value="F:beta-1,3-galactosyl-O-glycosyl-glycoprotein beta-1,3-N-acetylglucosaminyltransferase activity"/>
    <property type="evidence" value="ECO:0007669"/>
    <property type="project" value="TreeGrafter"/>
</dbReference>
<feature type="region of interest" description="Disordered" evidence="19">
    <location>
        <begin position="1"/>
        <end position="27"/>
    </location>
</feature>
<name>A0A210R079_MIZYE</name>
<keyword evidence="14 20" id="KW-0472">Membrane</keyword>
<evidence type="ECO:0000313" key="23">
    <source>
        <dbReference type="Proteomes" id="UP000242188"/>
    </source>
</evidence>
<evidence type="ECO:0000256" key="17">
    <source>
        <dbReference type="ARBA" id="ARBA00046887"/>
    </source>
</evidence>
<organism evidence="22 23">
    <name type="scientific">Mizuhopecten yessoensis</name>
    <name type="common">Japanese scallop</name>
    <name type="synonym">Patinopecten yessoensis</name>
    <dbReference type="NCBI Taxonomy" id="6573"/>
    <lineage>
        <taxon>Eukaryota</taxon>
        <taxon>Metazoa</taxon>
        <taxon>Spiralia</taxon>
        <taxon>Lophotrochozoa</taxon>
        <taxon>Mollusca</taxon>
        <taxon>Bivalvia</taxon>
        <taxon>Autobranchia</taxon>
        <taxon>Pteriomorphia</taxon>
        <taxon>Pectinida</taxon>
        <taxon>Pectinoidea</taxon>
        <taxon>Pectinidae</taxon>
        <taxon>Mizuhopecten</taxon>
    </lineage>
</organism>
<evidence type="ECO:0000259" key="21">
    <source>
        <dbReference type="Pfam" id="PF15711"/>
    </source>
</evidence>
<dbReference type="InterPro" id="IPR039474">
    <property type="entry name" value="POMGNT1_PANDER-like"/>
</dbReference>
<keyword evidence="9 20" id="KW-0812">Transmembrane</keyword>
<dbReference type="SUPFAM" id="SSF53448">
    <property type="entry name" value="Nucleotide-diphospho-sugar transferases"/>
    <property type="match status" value="1"/>
</dbReference>
<dbReference type="OrthoDB" id="440755at2759"/>
<evidence type="ECO:0000256" key="16">
    <source>
        <dbReference type="ARBA" id="ARBA00023211"/>
    </source>
</evidence>
<dbReference type="Pfam" id="PF15711">
    <property type="entry name" value="ILEI"/>
    <property type="match status" value="1"/>
</dbReference>
<gene>
    <name evidence="22" type="ORF">KP79_PYT08613</name>
</gene>
<evidence type="ECO:0000256" key="13">
    <source>
        <dbReference type="ARBA" id="ARBA00023034"/>
    </source>
</evidence>
<comment type="pathway">
    <text evidence="3">Protein modification; protein glycosylation.</text>
</comment>
<evidence type="ECO:0000256" key="3">
    <source>
        <dbReference type="ARBA" id="ARBA00004922"/>
    </source>
</evidence>
<proteinExistence type="inferred from homology"/>
<keyword evidence="11" id="KW-0735">Signal-anchor</keyword>
<sequence>MDTWVPNPNARPYIPKKYRHGRQPGSNKRVFSTRKCIVKTFQGGLVVVLLFTVVINIMFIVETSKKLKDPQFRVRNHTHGKKKNDQRSSNDYDEIAVGRKDKVVEMSMPSSLSIEVTSSKASAFISVDGTTVLQDDEPDRSRGIHIAVLNQATGSVMSRTFFDTYSANEDVAMMKYLDSIRTGRILIFTIKDEGSQSLKTTAREYLSALGSEKIENLGYRDTWCFVTVKGKGKVIGETHAKAPDMSTWAEKVSLQTKLPLVAVKESECPWPDTAENKRRQTFCNKFEGYGPTCSCTSPESISFTLNLLENNNIADVPVVVIASNRPYYLYRMLRTMLSAPGADPKMVTVFIDGYYEEPLAVTTLLGLKGIQHTPLGTKAARISQHYKASLTAIFNLYVDSKYAIVIEEDLDVSPDFFNYFSQTKFLLEEDPTVYCISAWNDQGYNHSCNDPSLLYRVETMPGLGWLLKRKLYKGELESQWPTPEKIWDWDMWLRTNHIRKNRECIIPDISRTYHFGSKGLNMNPYFQDIYFKNHSLLKTPNVKLKDLDKMKRDEYEDLLTNLIKSAKTLDHSKDACSEEFIPRVTDGKFVMYISMNTTTDFVTWKQLAKCYHLWDLDVRGFHKSMWRLFIKGSQVVVTPEASCCKAYLHSRTTQENLVNIGQEIGDCPLESERSQITPLYVKKLLCLQSETVIGKGEKSPDFLLIQTGTMDTRFVIVLIIVC</sequence>
<reference evidence="22 23" key="1">
    <citation type="journal article" date="2017" name="Nat. Ecol. Evol.">
        <title>Scallop genome provides insights into evolution of bilaterian karyotype and development.</title>
        <authorList>
            <person name="Wang S."/>
            <person name="Zhang J."/>
            <person name="Jiao W."/>
            <person name="Li J."/>
            <person name="Xun X."/>
            <person name="Sun Y."/>
            <person name="Guo X."/>
            <person name="Huan P."/>
            <person name="Dong B."/>
            <person name="Zhang L."/>
            <person name="Hu X."/>
            <person name="Sun X."/>
            <person name="Wang J."/>
            <person name="Zhao C."/>
            <person name="Wang Y."/>
            <person name="Wang D."/>
            <person name="Huang X."/>
            <person name="Wang R."/>
            <person name="Lv J."/>
            <person name="Li Y."/>
            <person name="Zhang Z."/>
            <person name="Liu B."/>
            <person name="Lu W."/>
            <person name="Hui Y."/>
            <person name="Liang J."/>
            <person name="Zhou Z."/>
            <person name="Hou R."/>
            <person name="Li X."/>
            <person name="Liu Y."/>
            <person name="Li H."/>
            <person name="Ning X."/>
            <person name="Lin Y."/>
            <person name="Zhao L."/>
            <person name="Xing Q."/>
            <person name="Dou J."/>
            <person name="Li Y."/>
            <person name="Mao J."/>
            <person name="Guo H."/>
            <person name="Dou H."/>
            <person name="Li T."/>
            <person name="Mu C."/>
            <person name="Jiang W."/>
            <person name="Fu Q."/>
            <person name="Fu X."/>
            <person name="Miao Y."/>
            <person name="Liu J."/>
            <person name="Yu Q."/>
            <person name="Li R."/>
            <person name="Liao H."/>
            <person name="Li X."/>
            <person name="Kong Y."/>
            <person name="Jiang Z."/>
            <person name="Chourrout D."/>
            <person name="Li R."/>
            <person name="Bao Z."/>
        </authorList>
    </citation>
    <scope>NUCLEOTIDE SEQUENCE [LARGE SCALE GENOMIC DNA]</scope>
    <source>
        <strain evidence="22 23">PY_sf001</strain>
    </source>
</reference>
<comment type="subcellular location">
    <subcellularLocation>
        <location evidence="2">Golgi apparatus membrane</location>
        <topology evidence="2">Single-pass type II membrane protein</topology>
    </subcellularLocation>
</comment>
<comment type="similarity">
    <text evidence="4">Belongs to the glycosyltransferase 13 family.</text>
</comment>
<dbReference type="InterPro" id="IPR052463">
    <property type="entry name" value="O-linked_mannose_GnT"/>
</dbReference>
<evidence type="ECO:0000256" key="15">
    <source>
        <dbReference type="ARBA" id="ARBA00023157"/>
    </source>
</evidence>
<evidence type="ECO:0000256" key="20">
    <source>
        <dbReference type="SAM" id="Phobius"/>
    </source>
</evidence>
<keyword evidence="23" id="KW-1185">Reference proteome</keyword>
<dbReference type="InterPro" id="IPR004139">
    <property type="entry name" value="Glyco_trans_13"/>
</dbReference>
<keyword evidence="6" id="KW-0597">Phosphoprotein</keyword>
<evidence type="ECO:0000256" key="2">
    <source>
        <dbReference type="ARBA" id="ARBA00004323"/>
    </source>
</evidence>
<keyword evidence="12 20" id="KW-1133">Transmembrane helix</keyword>
<comment type="cofactor">
    <cofactor evidence="1">
        <name>Mn(2+)</name>
        <dbReference type="ChEBI" id="CHEBI:29035"/>
    </cofactor>
</comment>
<feature type="domain" description="ILEI/PANDER" evidence="21">
    <location>
        <begin position="142"/>
        <end position="230"/>
    </location>
</feature>
<dbReference type="EMBL" id="NEDP02001046">
    <property type="protein sequence ID" value="OWF54397.1"/>
    <property type="molecule type" value="Genomic_DNA"/>
</dbReference>
<keyword evidence="8 22" id="KW-0808">Transferase</keyword>
<dbReference type="CDD" id="cd13937">
    <property type="entry name" value="PANDER_GnT-1_2_like"/>
    <property type="match status" value="1"/>
</dbReference>
<evidence type="ECO:0000256" key="5">
    <source>
        <dbReference type="ARBA" id="ARBA00021956"/>
    </source>
</evidence>
<dbReference type="UniPathway" id="UPA00378"/>
<dbReference type="InterPro" id="IPR039477">
    <property type="entry name" value="ILEI/PANDER_dom"/>
</dbReference>
<feature type="transmembrane region" description="Helical" evidence="20">
    <location>
        <begin position="36"/>
        <end position="61"/>
    </location>
</feature>
<dbReference type="GO" id="GO:0000139">
    <property type="term" value="C:Golgi membrane"/>
    <property type="evidence" value="ECO:0007669"/>
    <property type="project" value="UniProtKB-SubCell"/>
</dbReference>
<evidence type="ECO:0000256" key="9">
    <source>
        <dbReference type="ARBA" id="ARBA00022692"/>
    </source>
</evidence>
<keyword evidence="15" id="KW-1015">Disulfide bond</keyword>
<dbReference type="Pfam" id="PF03071">
    <property type="entry name" value="GNT-I"/>
    <property type="match status" value="1"/>
</dbReference>